<protein>
    <submittedName>
        <fullName evidence="4">YsnF/AvaK domain-containing protein</fullName>
    </submittedName>
</protein>
<organism evidence="4 5">
    <name type="scientific">Saccharothrix hoggarensis</name>
    <dbReference type="NCBI Taxonomy" id="913853"/>
    <lineage>
        <taxon>Bacteria</taxon>
        <taxon>Bacillati</taxon>
        <taxon>Actinomycetota</taxon>
        <taxon>Actinomycetes</taxon>
        <taxon>Pseudonocardiales</taxon>
        <taxon>Pseudonocardiaceae</taxon>
        <taxon>Saccharothrix</taxon>
    </lineage>
</organism>
<dbReference type="Pfam" id="PF05239">
    <property type="entry name" value="PRC"/>
    <property type="match status" value="1"/>
</dbReference>
<evidence type="ECO:0000259" key="3">
    <source>
        <dbReference type="Pfam" id="PF09557"/>
    </source>
</evidence>
<evidence type="ECO:0000259" key="2">
    <source>
        <dbReference type="Pfam" id="PF05239"/>
    </source>
</evidence>
<dbReference type="PANTHER" id="PTHR38463:SF1">
    <property type="entry name" value="STRESS RESPONSE PROTEIN YSNF"/>
    <property type="match status" value="1"/>
</dbReference>
<dbReference type="EMBL" id="JBHTLK010000072">
    <property type="protein sequence ID" value="MFD1148644.1"/>
    <property type="molecule type" value="Genomic_DNA"/>
</dbReference>
<keyword evidence="5" id="KW-1185">Reference proteome</keyword>
<dbReference type="InterPro" id="IPR019060">
    <property type="entry name" value="DUF2382"/>
</dbReference>
<dbReference type="NCBIfam" id="TIGR02271">
    <property type="entry name" value="YsnF/AvaK domain"/>
    <property type="match status" value="1"/>
</dbReference>
<dbReference type="InterPro" id="IPR052967">
    <property type="entry name" value="Stress_Response_Assoc"/>
</dbReference>
<name>A0ABW3QUY2_9PSEU</name>
<evidence type="ECO:0000313" key="5">
    <source>
        <dbReference type="Proteomes" id="UP001597168"/>
    </source>
</evidence>
<dbReference type="PANTHER" id="PTHR38463">
    <property type="entry name" value="STRESS RESPONSE PROTEIN YSNF"/>
    <property type="match status" value="1"/>
</dbReference>
<dbReference type="RefSeq" id="WP_380724066.1">
    <property type="nucleotide sequence ID" value="NZ_JBHTLK010000072.1"/>
</dbReference>
<dbReference type="Proteomes" id="UP001597168">
    <property type="component" value="Unassembled WGS sequence"/>
</dbReference>
<proteinExistence type="predicted"/>
<gene>
    <name evidence="4" type="ORF">ACFQ3T_16050</name>
</gene>
<accession>A0ABW3QUY2</accession>
<feature type="compositionally biased region" description="Basic and acidic residues" evidence="1">
    <location>
        <begin position="111"/>
        <end position="138"/>
    </location>
</feature>
<feature type="region of interest" description="Disordered" evidence="1">
    <location>
        <begin position="103"/>
        <end position="138"/>
    </location>
</feature>
<feature type="region of interest" description="Disordered" evidence="1">
    <location>
        <begin position="218"/>
        <end position="246"/>
    </location>
</feature>
<evidence type="ECO:0000256" key="1">
    <source>
        <dbReference type="SAM" id="MobiDB-lite"/>
    </source>
</evidence>
<feature type="compositionally biased region" description="Basic and acidic residues" evidence="1">
    <location>
        <begin position="229"/>
        <end position="246"/>
    </location>
</feature>
<dbReference type="Gene3D" id="3.90.50.10">
    <property type="entry name" value="Photosynthetic Reaction Center, subunit H, domain 2"/>
    <property type="match status" value="1"/>
</dbReference>
<feature type="domain" description="DUF2382" evidence="3">
    <location>
        <begin position="124"/>
        <end position="235"/>
    </location>
</feature>
<dbReference type="Pfam" id="PF09557">
    <property type="entry name" value="DUF2382"/>
    <property type="match status" value="1"/>
</dbReference>
<dbReference type="InterPro" id="IPR011033">
    <property type="entry name" value="PRC_barrel-like_sf"/>
</dbReference>
<dbReference type="SUPFAM" id="SSF50346">
    <property type="entry name" value="PRC-barrel domain"/>
    <property type="match status" value="1"/>
</dbReference>
<evidence type="ECO:0000313" key="4">
    <source>
        <dbReference type="EMBL" id="MFD1148644.1"/>
    </source>
</evidence>
<reference evidence="5" key="1">
    <citation type="journal article" date="2019" name="Int. J. Syst. Evol. Microbiol.">
        <title>The Global Catalogue of Microorganisms (GCM) 10K type strain sequencing project: providing services to taxonomists for standard genome sequencing and annotation.</title>
        <authorList>
            <consortium name="The Broad Institute Genomics Platform"/>
            <consortium name="The Broad Institute Genome Sequencing Center for Infectious Disease"/>
            <person name="Wu L."/>
            <person name="Ma J."/>
        </authorList>
    </citation>
    <scope>NUCLEOTIDE SEQUENCE [LARGE SCALE GENOMIC DNA]</scope>
    <source>
        <strain evidence="5">CCUG 60214</strain>
    </source>
</reference>
<feature type="domain" description="PRC-barrel" evidence="2">
    <location>
        <begin position="6"/>
        <end position="57"/>
    </location>
</feature>
<sequence length="246" mass="28059">MTSIMERITHWNGREVRDQHGDKIGTVEQVWTTDDTRPDWLSVNTGLFGLRQSFLPVQGLTEGPGGDLRTPYTKEQVKDAPNVDPDGGLDATEVQRLYRHYGNLGSAHGTTTRDRTDHRADDAMTRSEEHLRVGTQDREAGRARLRKYVVTDTEQVDVPVRREELRVEREPITETNRREAMTGPAISEAEHEVTLHEERPVVDREAVPVERVRLAKEQVTDTETVSGQVRKEHIDTEGATDRNHRR</sequence>
<dbReference type="InterPro" id="IPR027275">
    <property type="entry name" value="PRC-brl_dom"/>
</dbReference>
<comment type="caution">
    <text evidence="4">The sequence shown here is derived from an EMBL/GenBank/DDBJ whole genome shotgun (WGS) entry which is preliminary data.</text>
</comment>
<dbReference type="InterPro" id="IPR014747">
    <property type="entry name" value="Bac_photo_RC_H_C"/>
</dbReference>